<evidence type="ECO:0000313" key="2">
    <source>
        <dbReference type="Proteomes" id="UP000827976"/>
    </source>
</evidence>
<sequence length="229" mass="25938">MENEIEWFTWDLAGLYEKDGSPATIFTETSEFHPDSLPLLSDTSEREAHRYLQDLGKITAAMEAGKITPHQKWYIWRRNLWAINIILRSYLATLPSSSTSPVSFRGGVPYFPSLGAEFTLLSQPESRELFMGYLTVCAHWIDELELLVLQGHASSPERSFHLYLTRYTAKVRNIYQRIESMKTNNLILSTATSSNSPRSPPSPFGTSEQVTESIEAEPDVASMLESLQL</sequence>
<protein>
    <submittedName>
        <fullName evidence="1">Uncharacterized protein</fullName>
    </submittedName>
</protein>
<keyword evidence="2" id="KW-1185">Reference proteome</keyword>
<dbReference type="Proteomes" id="UP000827976">
    <property type="component" value="Chromosome 8"/>
</dbReference>
<evidence type="ECO:0000313" key="1">
    <source>
        <dbReference type="EMBL" id="KAH7673471.1"/>
    </source>
</evidence>
<organism evidence="1 2">
    <name type="scientific">Dioscorea alata</name>
    <name type="common">Purple yam</name>
    <dbReference type="NCBI Taxonomy" id="55571"/>
    <lineage>
        <taxon>Eukaryota</taxon>
        <taxon>Viridiplantae</taxon>
        <taxon>Streptophyta</taxon>
        <taxon>Embryophyta</taxon>
        <taxon>Tracheophyta</taxon>
        <taxon>Spermatophyta</taxon>
        <taxon>Magnoliopsida</taxon>
        <taxon>Liliopsida</taxon>
        <taxon>Dioscoreales</taxon>
        <taxon>Dioscoreaceae</taxon>
        <taxon>Dioscorea</taxon>
    </lineage>
</organism>
<name>A0ACB7VH83_DIOAL</name>
<reference evidence="2" key="1">
    <citation type="journal article" date="2022" name="Nat. Commun.">
        <title>Chromosome evolution and the genetic basis of agronomically important traits in greater yam.</title>
        <authorList>
            <person name="Bredeson J.V."/>
            <person name="Lyons J.B."/>
            <person name="Oniyinde I.O."/>
            <person name="Okereke N.R."/>
            <person name="Kolade O."/>
            <person name="Nnabue I."/>
            <person name="Nwadili C.O."/>
            <person name="Hribova E."/>
            <person name="Parker M."/>
            <person name="Nwogha J."/>
            <person name="Shu S."/>
            <person name="Carlson J."/>
            <person name="Kariba R."/>
            <person name="Muthemba S."/>
            <person name="Knop K."/>
            <person name="Barton G.J."/>
            <person name="Sherwood A.V."/>
            <person name="Lopez-Montes A."/>
            <person name="Asiedu R."/>
            <person name="Jamnadass R."/>
            <person name="Muchugi A."/>
            <person name="Goodstein D."/>
            <person name="Egesi C.N."/>
            <person name="Featherston J."/>
            <person name="Asfaw A."/>
            <person name="Simpson G.G."/>
            <person name="Dolezel J."/>
            <person name="Hendre P.S."/>
            <person name="Van Deynze A."/>
            <person name="Kumar P.L."/>
            <person name="Obidiegwu J.E."/>
            <person name="Bhattacharjee R."/>
            <person name="Rokhsar D.S."/>
        </authorList>
    </citation>
    <scope>NUCLEOTIDE SEQUENCE [LARGE SCALE GENOMIC DNA]</scope>
    <source>
        <strain evidence="2">cv. TDa95/00328</strain>
    </source>
</reference>
<dbReference type="EMBL" id="CM037018">
    <property type="protein sequence ID" value="KAH7673471.1"/>
    <property type="molecule type" value="Genomic_DNA"/>
</dbReference>
<accession>A0ACB7VH83</accession>
<gene>
    <name evidence="1" type="ORF">IHE45_08G009700</name>
</gene>
<proteinExistence type="predicted"/>
<comment type="caution">
    <text evidence="1">The sequence shown here is derived from an EMBL/GenBank/DDBJ whole genome shotgun (WGS) entry which is preliminary data.</text>
</comment>